<organism evidence="2 3">
    <name type="scientific">Clunio marinus</name>
    <dbReference type="NCBI Taxonomy" id="568069"/>
    <lineage>
        <taxon>Eukaryota</taxon>
        <taxon>Metazoa</taxon>
        <taxon>Ecdysozoa</taxon>
        <taxon>Arthropoda</taxon>
        <taxon>Hexapoda</taxon>
        <taxon>Insecta</taxon>
        <taxon>Pterygota</taxon>
        <taxon>Neoptera</taxon>
        <taxon>Endopterygota</taxon>
        <taxon>Diptera</taxon>
        <taxon>Nematocera</taxon>
        <taxon>Chironomoidea</taxon>
        <taxon>Chironomidae</taxon>
        <taxon>Clunio</taxon>
    </lineage>
</organism>
<gene>
    <name evidence="2" type="ORF">CLUMA_CG003483</name>
</gene>
<dbReference type="Proteomes" id="UP000183832">
    <property type="component" value="Unassembled WGS sequence"/>
</dbReference>
<feature type="region of interest" description="Disordered" evidence="1">
    <location>
        <begin position="22"/>
        <end position="68"/>
    </location>
</feature>
<accession>A0A1J1HNQ7</accession>
<protein>
    <submittedName>
        <fullName evidence="2">CLUMA_CG003483, isoform A</fullName>
    </submittedName>
</protein>
<evidence type="ECO:0000313" key="3">
    <source>
        <dbReference type="Proteomes" id="UP000183832"/>
    </source>
</evidence>
<dbReference type="AlphaFoldDB" id="A0A1J1HNQ7"/>
<feature type="compositionally biased region" description="Basic and acidic residues" evidence="1">
    <location>
        <begin position="22"/>
        <end position="35"/>
    </location>
</feature>
<keyword evidence="3" id="KW-1185">Reference proteome</keyword>
<sequence length="68" mass="7858">MKRMELQSFYLKLNELKEYDHAKAERGERIPKDEATNPQTSAEKPLTKGPKTKQEIQTRIGLNLNSLT</sequence>
<evidence type="ECO:0000313" key="2">
    <source>
        <dbReference type="EMBL" id="CRK89679.1"/>
    </source>
</evidence>
<reference evidence="2 3" key="1">
    <citation type="submission" date="2015-04" db="EMBL/GenBank/DDBJ databases">
        <authorList>
            <person name="Syromyatnikov M.Y."/>
            <person name="Popov V.N."/>
        </authorList>
    </citation>
    <scope>NUCLEOTIDE SEQUENCE [LARGE SCALE GENOMIC DNA]</scope>
</reference>
<name>A0A1J1HNQ7_9DIPT</name>
<evidence type="ECO:0000256" key="1">
    <source>
        <dbReference type="SAM" id="MobiDB-lite"/>
    </source>
</evidence>
<proteinExistence type="predicted"/>
<dbReference type="EMBL" id="CVRI01000014">
    <property type="protein sequence ID" value="CRK89679.1"/>
    <property type="molecule type" value="Genomic_DNA"/>
</dbReference>